<feature type="transmembrane region" description="Helical" evidence="7">
    <location>
        <begin position="471"/>
        <end position="492"/>
    </location>
</feature>
<keyword evidence="5 7" id="KW-0472">Membrane</keyword>
<accession>A0A0M0EKJ5</accession>
<feature type="transmembrane region" description="Helical" evidence="7">
    <location>
        <begin position="327"/>
        <end position="345"/>
    </location>
</feature>
<dbReference type="Pfam" id="PF00361">
    <property type="entry name" value="Proton_antipo_M"/>
    <property type="match status" value="1"/>
</dbReference>
<feature type="transmembrane region" description="Helical" evidence="7">
    <location>
        <begin position="267"/>
        <end position="285"/>
    </location>
</feature>
<comment type="similarity">
    <text evidence="2">Belongs to the complex I subunit 4 family.</text>
</comment>
<gene>
    <name evidence="9" type="primary">nuoM</name>
    <name evidence="9" type="ORF">KOEU_04790</name>
</gene>
<feature type="transmembrane region" description="Helical" evidence="7">
    <location>
        <begin position="387"/>
        <end position="409"/>
    </location>
</feature>
<evidence type="ECO:0000313" key="9">
    <source>
        <dbReference type="EMBL" id="KON65792.1"/>
    </source>
</evidence>
<evidence type="ECO:0000256" key="1">
    <source>
        <dbReference type="ARBA" id="ARBA00004127"/>
    </source>
</evidence>
<comment type="subcellular location">
    <subcellularLocation>
        <location evidence="1">Endomembrane system</location>
        <topology evidence="1">Multi-pass membrane protein</topology>
    </subcellularLocation>
    <subcellularLocation>
        <location evidence="6">Membrane</location>
        <topology evidence="6">Multi-pass membrane protein</topology>
    </subcellularLocation>
</comment>
<protein>
    <submittedName>
        <fullName evidence="9">NADH-quinone oxidoreductase subunit M</fullName>
        <ecNumber evidence="9">1.6.5.11</ecNumber>
    </submittedName>
</protein>
<dbReference type="PANTHER" id="PTHR43507">
    <property type="entry name" value="NADH-UBIQUINONE OXIDOREDUCTASE CHAIN 4"/>
    <property type="match status" value="1"/>
</dbReference>
<feature type="transmembrane region" description="Helical" evidence="7">
    <location>
        <begin position="20"/>
        <end position="41"/>
    </location>
</feature>
<reference evidence="9" key="1">
    <citation type="submission" date="2015-08" db="EMBL/GenBank/DDBJ databases">
        <title>Draft genome sequence of Komagataeibacter europaeus CECT 8546 a cellulose producer strain from vinegar produced by the traditional method.</title>
        <authorList>
            <person name="Poehlein A."/>
            <person name="Valera M.J."/>
            <person name="Haack F.S."/>
            <person name="Mas A."/>
            <person name="Daniel R."/>
            <person name="Streit W.R."/>
            <person name="Mateo E."/>
        </authorList>
    </citation>
    <scope>NUCLEOTIDE SEQUENCE [LARGE SCALE GENOMIC DNA]</scope>
    <source>
        <strain evidence="9">CECT 8546</strain>
    </source>
</reference>
<feature type="transmembrane region" description="Helical" evidence="7">
    <location>
        <begin position="351"/>
        <end position="375"/>
    </location>
</feature>
<evidence type="ECO:0000256" key="2">
    <source>
        <dbReference type="ARBA" id="ARBA00009025"/>
    </source>
</evidence>
<feature type="transmembrane region" description="Helical" evidence="7">
    <location>
        <begin position="187"/>
        <end position="207"/>
    </location>
</feature>
<organism evidence="9 10">
    <name type="scientific">Komagataeibacter europaeus</name>
    <name type="common">Gluconacetobacter europaeus</name>
    <dbReference type="NCBI Taxonomy" id="33995"/>
    <lineage>
        <taxon>Bacteria</taxon>
        <taxon>Pseudomonadati</taxon>
        <taxon>Pseudomonadota</taxon>
        <taxon>Alphaproteobacteria</taxon>
        <taxon>Acetobacterales</taxon>
        <taxon>Acetobacteraceae</taxon>
        <taxon>Komagataeibacter</taxon>
    </lineage>
</organism>
<dbReference type="GO" id="GO:0042773">
    <property type="term" value="P:ATP synthesis coupled electron transport"/>
    <property type="evidence" value="ECO:0007669"/>
    <property type="project" value="InterPro"/>
</dbReference>
<dbReference type="PANTHER" id="PTHR43507:SF1">
    <property type="entry name" value="NADH-UBIQUINONE OXIDOREDUCTASE CHAIN 4"/>
    <property type="match status" value="1"/>
</dbReference>
<keyword evidence="4 7" id="KW-1133">Transmembrane helix</keyword>
<feature type="domain" description="NADH:quinone oxidoreductase/Mrp antiporter transmembrane" evidence="8">
    <location>
        <begin position="151"/>
        <end position="440"/>
    </location>
</feature>
<dbReference type="EC" id="1.6.5.11" evidence="9"/>
<dbReference type="GO" id="GO:0003954">
    <property type="term" value="F:NADH dehydrogenase activity"/>
    <property type="evidence" value="ECO:0007669"/>
    <property type="project" value="TreeGrafter"/>
</dbReference>
<dbReference type="GO" id="GO:0016020">
    <property type="term" value="C:membrane"/>
    <property type="evidence" value="ECO:0007669"/>
    <property type="project" value="UniProtKB-SubCell"/>
</dbReference>
<feature type="transmembrane region" description="Helical" evidence="7">
    <location>
        <begin position="136"/>
        <end position="152"/>
    </location>
</feature>
<feature type="transmembrane region" description="Helical" evidence="7">
    <location>
        <begin position="421"/>
        <end position="450"/>
    </location>
</feature>
<evidence type="ECO:0000256" key="7">
    <source>
        <dbReference type="SAM" id="Phobius"/>
    </source>
</evidence>
<evidence type="ECO:0000256" key="3">
    <source>
        <dbReference type="ARBA" id="ARBA00022692"/>
    </source>
</evidence>
<dbReference type="AlphaFoldDB" id="A0A0M0EKJ5"/>
<name>A0A0M0EKJ5_KOMEU</name>
<dbReference type="InterPro" id="IPR010227">
    <property type="entry name" value="NADH_Q_OxRdtase_chainM/4"/>
</dbReference>
<feature type="transmembrane region" description="Helical" evidence="7">
    <location>
        <begin position="158"/>
        <end position="175"/>
    </location>
</feature>
<dbReference type="InterPro" id="IPR003918">
    <property type="entry name" value="NADH_UbQ_OxRdtase"/>
</dbReference>
<dbReference type="STRING" id="33995.KOEU_04790"/>
<dbReference type="GO" id="GO:0012505">
    <property type="term" value="C:endomembrane system"/>
    <property type="evidence" value="ECO:0007669"/>
    <property type="project" value="UniProtKB-SubCell"/>
</dbReference>
<feature type="transmembrane region" description="Helical" evidence="7">
    <location>
        <begin position="297"/>
        <end position="315"/>
    </location>
</feature>
<evidence type="ECO:0000256" key="6">
    <source>
        <dbReference type="RuleBase" id="RU000320"/>
    </source>
</evidence>
<evidence type="ECO:0000256" key="5">
    <source>
        <dbReference type="ARBA" id="ARBA00023136"/>
    </source>
</evidence>
<evidence type="ECO:0000313" key="10">
    <source>
        <dbReference type="Proteomes" id="UP000037566"/>
    </source>
</evidence>
<dbReference type="InterPro" id="IPR001750">
    <property type="entry name" value="ND/Mrp_TM"/>
</dbReference>
<feature type="transmembrane region" description="Helical" evidence="7">
    <location>
        <begin position="53"/>
        <end position="72"/>
    </location>
</feature>
<evidence type="ECO:0000259" key="8">
    <source>
        <dbReference type="Pfam" id="PF00361"/>
    </source>
</evidence>
<dbReference type="EMBL" id="LHUQ01000002">
    <property type="protein sequence ID" value="KON65792.1"/>
    <property type="molecule type" value="Genomic_DNA"/>
</dbReference>
<dbReference type="PRINTS" id="PR01437">
    <property type="entry name" value="NUOXDRDTASE4"/>
</dbReference>
<dbReference type="GO" id="GO:0048039">
    <property type="term" value="F:ubiquinone binding"/>
    <property type="evidence" value="ECO:0007669"/>
    <property type="project" value="TreeGrafter"/>
</dbReference>
<dbReference type="NCBIfam" id="TIGR01972">
    <property type="entry name" value="NDH_I_M"/>
    <property type="match status" value="1"/>
</dbReference>
<feature type="transmembrane region" description="Helical" evidence="7">
    <location>
        <begin position="227"/>
        <end position="246"/>
    </location>
</feature>
<evidence type="ECO:0000256" key="4">
    <source>
        <dbReference type="ARBA" id="ARBA00022989"/>
    </source>
</evidence>
<keyword evidence="10" id="KW-1185">Reference proteome</keyword>
<feature type="transmembrane region" description="Helical" evidence="7">
    <location>
        <begin position="103"/>
        <end position="124"/>
    </location>
</feature>
<comment type="caution">
    <text evidence="9">The sequence shown here is derived from an EMBL/GenBank/DDBJ whole genome shotgun (WGS) entry which is preliminary data.</text>
</comment>
<dbReference type="Proteomes" id="UP000037566">
    <property type="component" value="Unassembled WGS sequence"/>
</dbReference>
<sequence length="518" mass="55608">MDRRRAVRGSGHGGTVVNPLPVLVLLPIMGGGLAWGAGRMWPRASPLMRDASWWVVLATLIVETLVLAMATFGHRAHAGPWPGHFAMPWIPAMGIAVRLDMDGLSLSLIWLSLILCFLCVLLATRQVTAHAGAFRFLFLATLTGVIGTFLATDLFVFFFFWELMLVPMSGLIAAWGHENRQRAAMKFFMFTQGSGLVMLLSILGLVITHYRQTGVLTFDYFTLAHTSLSPTGAMLLMLGFFIAFAVKLPVVPVHVWLPDAHTQAPTAASVLLAGILLKTGGYGMIRFNVMLFPDAAARFAPIAMGLGVAGILYGAWLSSAQDDVKRLIAYSSISHMGFVLLGIFAGSRMGMLGAVMQMLAHGLGTAALFLIAGAIQDRLHTRDMHRIGGLWAAMPRLSSAGLFFAMAALGMPGLGNFTGEFLVLLATWHISPLLATLAATGLVLAAIYALRMVNRIFLAAPRADTRPVTDLPSWQMAVFACVMAFLVLLGLYPQPFMIFSAPLPLPATAMAGPGGTTP</sequence>
<dbReference type="GO" id="GO:0008137">
    <property type="term" value="F:NADH dehydrogenase (ubiquinone) activity"/>
    <property type="evidence" value="ECO:0007669"/>
    <property type="project" value="InterPro"/>
</dbReference>
<proteinExistence type="inferred from homology"/>
<keyword evidence="9" id="KW-0560">Oxidoreductase</keyword>
<keyword evidence="3 6" id="KW-0812">Transmembrane</keyword>
<dbReference type="GO" id="GO:0015990">
    <property type="term" value="P:electron transport coupled proton transport"/>
    <property type="evidence" value="ECO:0007669"/>
    <property type="project" value="TreeGrafter"/>
</dbReference>
<dbReference type="PATRIC" id="fig|33995.3.peg.525"/>